<feature type="domain" description="Sodium/calcium exchanger membrane region" evidence="10">
    <location>
        <begin position="87"/>
        <end position="248"/>
    </location>
</feature>
<keyword evidence="8 9" id="KW-0472">Membrane</keyword>
<keyword evidence="2" id="KW-0813">Transport</keyword>
<evidence type="ECO:0000256" key="3">
    <source>
        <dbReference type="ARBA" id="ARBA00022449"/>
    </source>
</evidence>
<evidence type="ECO:0000256" key="8">
    <source>
        <dbReference type="ARBA" id="ARBA00023136"/>
    </source>
</evidence>
<organism evidence="11 12">
    <name type="scientific">Saguinus oedipus</name>
    <name type="common">Cotton-top tamarin</name>
    <name type="synonym">Oedipomidas oedipus</name>
    <dbReference type="NCBI Taxonomy" id="9490"/>
    <lineage>
        <taxon>Eukaryota</taxon>
        <taxon>Metazoa</taxon>
        <taxon>Chordata</taxon>
        <taxon>Craniata</taxon>
        <taxon>Vertebrata</taxon>
        <taxon>Euteleostomi</taxon>
        <taxon>Mammalia</taxon>
        <taxon>Eutheria</taxon>
        <taxon>Euarchontoglires</taxon>
        <taxon>Primates</taxon>
        <taxon>Haplorrhini</taxon>
        <taxon>Platyrrhini</taxon>
        <taxon>Cebidae</taxon>
        <taxon>Callitrichinae</taxon>
        <taxon>Saguinus</taxon>
    </lineage>
</organism>
<name>A0ABQ9VF53_SAGOE</name>
<dbReference type="PRINTS" id="PR01259">
    <property type="entry name" value="NACAEXCHNGR"/>
</dbReference>
<gene>
    <name evidence="11" type="primary">SLC8A2_1</name>
    <name evidence="11" type="ORF">P7K49_013167</name>
</gene>
<dbReference type="Pfam" id="PF01699">
    <property type="entry name" value="Na_Ca_ex"/>
    <property type="match status" value="1"/>
</dbReference>
<feature type="transmembrane region" description="Helical" evidence="9">
    <location>
        <begin position="234"/>
        <end position="254"/>
    </location>
</feature>
<evidence type="ECO:0000256" key="1">
    <source>
        <dbReference type="ARBA" id="ARBA00004127"/>
    </source>
</evidence>
<protein>
    <submittedName>
        <fullName evidence="11">Sodium/calcium exchanger 2</fullName>
    </submittedName>
</protein>
<keyword evidence="12" id="KW-1185">Reference proteome</keyword>
<evidence type="ECO:0000256" key="9">
    <source>
        <dbReference type="SAM" id="Phobius"/>
    </source>
</evidence>
<keyword evidence="7" id="KW-0406">Ion transport</keyword>
<feature type="transmembrane region" description="Helical" evidence="9">
    <location>
        <begin position="162"/>
        <end position="181"/>
    </location>
</feature>
<sequence length="259" mass="27917">MRKCDTFDTVQGRNEWAALSDTGPSFHKAVSTQNPCWEEEGRGIKQNLSASGPGGAAVPLVTAQAHEAMSSLRLRAPHRVLPWLGLLWRLLLYILVIGLLTALIGDLASHFGCTVGLKDSVNPVVFVALDTSIPDTFASKVAALQDQCADASIGNVTGSNTVNMFLGLGVARSVAAVYWAVQGRPFEVRTGTLAFSVTLFTVFAFVGITVLLYLRRPHISGELGDPRGPKLATTALFLGLWLLYILFASLEVYCHIRGF</sequence>
<dbReference type="Gene3D" id="1.20.1420.30">
    <property type="entry name" value="NCX, central ion-binding region"/>
    <property type="match status" value="1"/>
</dbReference>
<keyword evidence="4" id="KW-0106">Calcium</keyword>
<feature type="transmembrane region" description="Helical" evidence="9">
    <location>
        <begin position="193"/>
        <end position="214"/>
    </location>
</feature>
<dbReference type="InterPro" id="IPR004837">
    <property type="entry name" value="NaCa_Exmemb"/>
</dbReference>
<evidence type="ECO:0000256" key="4">
    <source>
        <dbReference type="ARBA" id="ARBA00022568"/>
    </source>
</evidence>
<accession>A0ABQ9VF53</accession>
<evidence type="ECO:0000256" key="6">
    <source>
        <dbReference type="ARBA" id="ARBA00022989"/>
    </source>
</evidence>
<reference evidence="11 12" key="1">
    <citation type="submission" date="2023-05" db="EMBL/GenBank/DDBJ databases">
        <title>B98-5 Cell Line De Novo Hybrid Assembly: An Optical Mapping Approach.</title>
        <authorList>
            <person name="Kananen K."/>
            <person name="Auerbach J.A."/>
            <person name="Kautto E."/>
            <person name="Blachly J.S."/>
        </authorList>
    </citation>
    <scope>NUCLEOTIDE SEQUENCE [LARGE SCALE GENOMIC DNA]</scope>
    <source>
        <strain evidence="11">B95-8</strain>
        <tissue evidence="11">Cell line</tissue>
    </source>
</reference>
<evidence type="ECO:0000256" key="7">
    <source>
        <dbReference type="ARBA" id="ARBA00023065"/>
    </source>
</evidence>
<dbReference type="PANTHER" id="PTHR11878:SF8">
    <property type="entry name" value="SODIUM_CALCIUM EXCHANGER 2"/>
    <property type="match status" value="1"/>
</dbReference>
<evidence type="ECO:0000259" key="10">
    <source>
        <dbReference type="Pfam" id="PF01699"/>
    </source>
</evidence>
<keyword evidence="6 9" id="KW-1133">Transmembrane helix</keyword>
<feature type="transmembrane region" description="Helical" evidence="9">
    <location>
        <begin position="80"/>
        <end position="104"/>
    </location>
</feature>
<dbReference type="InterPro" id="IPR051171">
    <property type="entry name" value="CaCA"/>
</dbReference>
<evidence type="ECO:0000256" key="2">
    <source>
        <dbReference type="ARBA" id="ARBA00022448"/>
    </source>
</evidence>
<comment type="subcellular location">
    <subcellularLocation>
        <location evidence="1">Endomembrane system</location>
        <topology evidence="1">Multi-pass membrane protein</topology>
    </subcellularLocation>
</comment>
<proteinExistence type="predicted"/>
<dbReference type="PANTHER" id="PTHR11878">
    <property type="entry name" value="SODIUM/CALCIUM EXCHANGER"/>
    <property type="match status" value="1"/>
</dbReference>
<dbReference type="InterPro" id="IPR044880">
    <property type="entry name" value="NCX_ion-bd_dom_sf"/>
</dbReference>
<keyword evidence="3" id="KW-0050">Antiport</keyword>
<evidence type="ECO:0000256" key="5">
    <source>
        <dbReference type="ARBA" id="ARBA00022692"/>
    </source>
</evidence>
<evidence type="ECO:0000313" key="12">
    <source>
        <dbReference type="Proteomes" id="UP001266305"/>
    </source>
</evidence>
<dbReference type="InterPro" id="IPR004836">
    <property type="entry name" value="Na_Ca_Ex"/>
</dbReference>
<comment type="caution">
    <text evidence="11">The sequence shown here is derived from an EMBL/GenBank/DDBJ whole genome shotgun (WGS) entry which is preliminary data.</text>
</comment>
<keyword evidence="5 9" id="KW-0812">Transmembrane</keyword>
<dbReference type="EMBL" id="JASSZA010000006">
    <property type="protein sequence ID" value="KAK2108002.1"/>
    <property type="molecule type" value="Genomic_DNA"/>
</dbReference>
<evidence type="ECO:0000313" key="11">
    <source>
        <dbReference type="EMBL" id="KAK2108002.1"/>
    </source>
</evidence>
<keyword evidence="4" id="KW-0109">Calcium transport</keyword>
<dbReference type="Proteomes" id="UP001266305">
    <property type="component" value="Unassembled WGS sequence"/>
</dbReference>